<organism evidence="1">
    <name type="scientific">uncultured Acidimicrobiales bacterium</name>
    <dbReference type="NCBI Taxonomy" id="310071"/>
    <lineage>
        <taxon>Bacteria</taxon>
        <taxon>Bacillati</taxon>
        <taxon>Actinomycetota</taxon>
        <taxon>Acidimicrobiia</taxon>
        <taxon>Acidimicrobiales</taxon>
        <taxon>environmental samples</taxon>
    </lineage>
</organism>
<protein>
    <submittedName>
        <fullName evidence="1">Uncharacterized protein</fullName>
    </submittedName>
</protein>
<evidence type="ECO:0000313" key="1">
    <source>
        <dbReference type="EMBL" id="CAA9242245.1"/>
    </source>
</evidence>
<dbReference type="EMBL" id="CADCTB010000109">
    <property type="protein sequence ID" value="CAA9242245.1"/>
    <property type="molecule type" value="Genomic_DNA"/>
</dbReference>
<name>A0A6J4I7A7_9ACTN</name>
<sequence length="62" mass="6805">MSETLEIEAINQALEMIDKSLGVMHTRELVSTSEVSDLLLDMRSILASAGIDLVEMQEVSPN</sequence>
<gene>
    <name evidence="1" type="ORF">AVDCRST_MAG10-1660</name>
</gene>
<dbReference type="AlphaFoldDB" id="A0A6J4I7A7"/>
<accession>A0A6J4I7A7</accession>
<reference evidence="1" key="1">
    <citation type="submission" date="2020-02" db="EMBL/GenBank/DDBJ databases">
        <authorList>
            <person name="Meier V. D."/>
        </authorList>
    </citation>
    <scope>NUCLEOTIDE SEQUENCE</scope>
    <source>
        <strain evidence="1">AVDCRST_MAG10</strain>
    </source>
</reference>
<proteinExistence type="predicted"/>